<evidence type="ECO:0000256" key="8">
    <source>
        <dbReference type="ARBA" id="ARBA00022989"/>
    </source>
</evidence>
<dbReference type="AlphaFoldDB" id="A0A538TQP7"/>
<comment type="caution">
    <text evidence="14">The sequence shown here is derived from an EMBL/GenBank/DDBJ whole genome shotgun (WGS) entry which is preliminary data.</text>
</comment>
<evidence type="ECO:0000256" key="4">
    <source>
        <dbReference type="ARBA" id="ARBA00022538"/>
    </source>
</evidence>
<dbReference type="GO" id="GO:0016020">
    <property type="term" value="C:membrane"/>
    <property type="evidence" value="ECO:0007669"/>
    <property type="project" value="UniProtKB-SubCell"/>
</dbReference>
<keyword evidence="4" id="KW-0633">Potassium transport</keyword>
<evidence type="ECO:0000256" key="6">
    <source>
        <dbReference type="ARBA" id="ARBA00022826"/>
    </source>
</evidence>
<evidence type="ECO:0000256" key="13">
    <source>
        <dbReference type="SAM" id="Phobius"/>
    </source>
</evidence>
<dbReference type="PANTHER" id="PTHR31462:SF5">
    <property type="entry name" value="ENDOSOMAL_LYSOSOMAL PROTON CHANNEL TMEM175"/>
    <property type="match status" value="1"/>
</dbReference>
<dbReference type="Proteomes" id="UP000317691">
    <property type="component" value="Unassembled WGS sequence"/>
</dbReference>
<dbReference type="GO" id="GO:0015252">
    <property type="term" value="F:proton channel activity"/>
    <property type="evidence" value="ECO:0007669"/>
    <property type="project" value="InterPro"/>
</dbReference>
<evidence type="ECO:0000313" key="14">
    <source>
        <dbReference type="EMBL" id="TMQ65928.1"/>
    </source>
</evidence>
<dbReference type="InterPro" id="IPR010617">
    <property type="entry name" value="TMEM175-like"/>
</dbReference>
<accession>A0A538TQP7</accession>
<evidence type="ECO:0000256" key="11">
    <source>
        <dbReference type="ARBA" id="ARBA00023303"/>
    </source>
</evidence>
<feature type="transmembrane region" description="Helical" evidence="13">
    <location>
        <begin position="168"/>
        <end position="196"/>
    </location>
</feature>
<reference evidence="14 15" key="1">
    <citation type="journal article" date="2019" name="Nat. Microbiol.">
        <title>Mediterranean grassland soil C-N compound turnover is dependent on rainfall and depth, and is mediated by genomically divergent microorganisms.</title>
        <authorList>
            <person name="Diamond S."/>
            <person name="Andeer P.F."/>
            <person name="Li Z."/>
            <person name="Crits-Christoph A."/>
            <person name="Burstein D."/>
            <person name="Anantharaman K."/>
            <person name="Lane K.R."/>
            <person name="Thomas B.C."/>
            <person name="Pan C."/>
            <person name="Northen T.R."/>
            <person name="Banfield J.F."/>
        </authorList>
    </citation>
    <scope>NUCLEOTIDE SEQUENCE [LARGE SCALE GENOMIC DNA]</scope>
    <source>
        <strain evidence="14">WS_9</strain>
    </source>
</reference>
<comment type="subcellular location">
    <subcellularLocation>
        <location evidence="1">Membrane</location>
        <topology evidence="1">Multi-pass membrane protein</topology>
    </subcellularLocation>
</comment>
<keyword evidence="5 13" id="KW-0812">Transmembrane</keyword>
<comment type="catalytic activity">
    <reaction evidence="12">
        <text>K(+)(in) = K(+)(out)</text>
        <dbReference type="Rhea" id="RHEA:29463"/>
        <dbReference type="ChEBI" id="CHEBI:29103"/>
    </reaction>
</comment>
<evidence type="ECO:0000256" key="7">
    <source>
        <dbReference type="ARBA" id="ARBA00022958"/>
    </source>
</evidence>
<evidence type="ECO:0000313" key="15">
    <source>
        <dbReference type="Proteomes" id="UP000317691"/>
    </source>
</evidence>
<keyword evidence="7" id="KW-0630">Potassium</keyword>
<sequence>MAESIEKETARVEAFSDGVFAIAITLLVLEFKVPHLPVGASGRDLFLALLKLWPSMVAFLGSFGAILIMWINHHGLFRLIHKIDSPFLFANGFMLLLVTFVPFPTAVLAEYLGTPGERVAAAFYIGTFVVISITFNAFWATATKRRLLKHGVPDAVVLRIRNAYRFGLGVYVASTLLALWNASLGLAACLSLWIYWSVLEYRAET</sequence>
<evidence type="ECO:0000256" key="2">
    <source>
        <dbReference type="ARBA" id="ARBA00006920"/>
    </source>
</evidence>
<keyword evidence="8 13" id="KW-1133">Transmembrane helix</keyword>
<comment type="similarity">
    <text evidence="2">Belongs to the TMEM175 family.</text>
</comment>
<keyword evidence="6" id="KW-0631">Potassium channel</keyword>
<organism evidence="14 15">
    <name type="scientific">Eiseniibacteriota bacterium</name>
    <dbReference type="NCBI Taxonomy" id="2212470"/>
    <lineage>
        <taxon>Bacteria</taxon>
        <taxon>Candidatus Eiseniibacteriota</taxon>
    </lineage>
</organism>
<evidence type="ECO:0000256" key="1">
    <source>
        <dbReference type="ARBA" id="ARBA00004141"/>
    </source>
</evidence>
<keyword evidence="10 13" id="KW-0472">Membrane</keyword>
<evidence type="ECO:0000256" key="3">
    <source>
        <dbReference type="ARBA" id="ARBA00022448"/>
    </source>
</evidence>
<proteinExistence type="inferred from homology"/>
<gene>
    <name evidence="14" type="ORF">E6K79_03410</name>
</gene>
<dbReference type="EMBL" id="VBOZ01000010">
    <property type="protein sequence ID" value="TMQ65928.1"/>
    <property type="molecule type" value="Genomic_DNA"/>
</dbReference>
<dbReference type="GO" id="GO:0005267">
    <property type="term" value="F:potassium channel activity"/>
    <property type="evidence" value="ECO:0007669"/>
    <property type="project" value="UniProtKB-KW"/>
</dbReference>
<evidence type="ECO:0000256" key="9">
    <source>
        <dbReference type="ARBA" id="ARBA00023065"/>
    </source>
</evidence>
<evidence type="ECO:0000256" key="5">
    <source>
        <dbReference type="ARBA" id="ARBA00022692"/>
    </source>
</evidence>
<dbReference type="PANTHER" id="PTHR31462">
    <property type="entry name" value="ENDOSOMAL/LYSOSOMAL POTASSIUM CHANNEL TMEM175"/>
    <property type="match status" value="1"/>
</dbReference>
<keyword evidence="3" id="KW-0813">Transport</keyword>
<feature type="transmembrane region" description="Helical" evidence="13">
    <location>
        <begin position="12"/>
        <end position="32"/>
    </location>
</feature>
<keyword evidence="9" id="KW-0406">Ion transport</keyword>
<evidence type="ECO:0000256" key="10">
    <source>
        <dbReference type="ARBA" id="ARBA00023136"/>
    </source>
</evidence>
<feature type="transmembrane region" description="Helical" evidence="13">
    <location>
        <begin position="119"/>
        <end position="139"/>
    </location>
</feature>
<feature type="transmembrane region" description="Helical" evidence="13">
    <location>
        <begin position="52"/>
        <end position="71"/>
    </location>
</feature>
<evidence type="ECO:0000256" key="12">
    <source>
        <dbReference type="ARBA" id="ARBA00034430"/>
    </source>
</evidence>
<dbReference type="Pfam" id="PF06736">
    <property type="entry name" value="TMEM175"/>
    <property type="match status" value="1"/>
</dbReference>
<name>A0A538TQP7_UNCEI</name>
<feature type="transmembrane region" description="Helical" evidence="13">
    <location>
        <begin position="92"/>
        <end position="113"/>
    </location>
</feature>
<protein>
    <submittedName>
        <fullName evidence="14">DUF1211 domain-containing protein</fullName>
    </submittedName>
</protein>
<keyword evidence="11" id="KW-0407">Ion channel</keyword>